<protein>
    <recommendedName>
        <fullName evidence="9">Abasic site processing protein</fullName>
    </recommendedName>
</protein>
<gene>
    <name evidence="8" type="ORF">METZ01_LOCUS108109</name>
</gene>
<dbReference type="Pfam" id="PF02586">
    <property type="entry name" value="SRAP"/>
    <property type="match status" value="1"/>
</dbReference>
<keyword evidence="7" id="KW-0456">Lyase</keyword>
<evidence type="ECO:0000256" key="3">
    <source>
        <dbReference type="ARBA" id="ARBA00022763"/>
    </source>
</evidence>
<keyword evidence="5" id="KW-0190">Covalent protein-DNA linkage</keyword>
<evidence type="ECO:0000313" key="8">
    <source>
        <dbReference type="EMBL" id="SVA55255.1"/>
    </source>
</evidence>
<dbReference type="GO" id="GO:0016829">
    <property type="term" value="F:lyase activity"/>
    <property type="evidence" value="ECO:0007669"/>
    <property type="project" value="UniProtKB-KW"/>
</dbReference>
<dbReference type="PANTHER" id="PTHR13604:SF0">
    <property type="entry name" value="ABASIC SITE PROCESSING PROTEIN HMCES"/>
    <property type="match status" value="1"/>
</dbReference>
<keyword evidence="3" id="KW-0227">DNA damage</keyword>
<evidence type="ECO:0000256" key="1">
    <source>
        <dbReference type="ARBA" id="ARBA00008136"/>
    </source>
</evidence>
<keyword evidence="6" id="KW-0238">DNA-binding</keyword>
<comment type="similarity">
    <text evidence="1">Belongs to the SOS response-associated peptidase family.</text>
</comment>
<dbReference type="GO" id="GO:0106300">
    <property type="term" value="P:protein-DNA covalent cross-linking repair"/>
    <property type="evidence" value="ECO:0007669"/>
    <property type="project" value="InterPro"/>
</dbReference>
<evidence type="ECO:0000256" key="4">
    <source>
        <dbReference type="ARBA" id="ARBA00022801"/>
    </source>
</evidence>
<keyword evidence="2" id="KW-0645">Protease</keyword>
<evidence type="ECO:0000256" key="7">
    <source>
        <dbReference type="ARBA" id="ARBA00023239"/>
    </source>
</evidence>
<dbReference type="InterPro" id="IPR036590">
    <property type="entry name" value="SRAP-like"/>
</dbReference>
<feature type="non-terminal residue" evidence="8">
    <location>
        <position position="207"/>
    </location>
</feature>
<dbReference type="GO" id="GO:0008233">
    <property type="term" value="F:peptidase activity"/>
    <property type="evidence" value="ECO:0007669"/>
    <property type="project" value="UniProtKB-KW"/>
</dbReference>
<dbReference type="InterPro" id="IPR003738">
    <property type="entry name" value="SRAP"/>
</dbReference>
<dbReference type="Gene3D" id="3.90.1680.10">
    <property type="entry name" value="SOS response associated peptidase-like"/>
    <property type="match status" value="1"/>
</dbReference>
<accession>A0A381WRY9</accession>
<dbReference type="GO" id="GO:0003697">
    <property type="term" value="F:single-stranded DNA binding"/>
    <property type="evidence" value="ECO:0007669"/>
    <property type="project" value="InterPro"/>
</dbReference>
<dbReference type="PANTHER" id="PTHR13604">
    <property type="entry name" value="DC12-RELATED"/>
    <property type="match status" value="1"/>
</dbReference>
<organism evidence="8">
    <name type="scientific">marine metagenome</name>
    <dbReference type="NCBI Taxonomy" id="408172"/>
    <lineage>
        <taxon>unclassified sequences</taxon>
        <taxon>metagenomes</taxon>
        <taxon>ecological metagenomes</taxon>
    </lineage>
</organism>
<feature type="non-terminal residue" evidence="8">
    <location>
        <position position="1"/>
    </location>
</feature>
<reference evidence="8" key="1">
    <citation type="submission" date="2018-05" db="EMBL/GenBank/DDBJ databases">
        <authorList>
            <person name="Lanie J.A."/>
            <person name="Ng W.-L."/>
            <person name="Kazmierczak K.M."/>
            <person name="Andrzejewski T.M."/>
            <person name="Davidsen T.M."/>
            <person name="Wayne K.J."/>
            <person name="Tettelin H."/>
            <person name="Glass J.I."/>
            <person name="Rusch D."/>
            <person name="Podicherti R."/>
            <person name="Tsui H.-C.T."/>
            <person name="Winkler M.E."/>
        </authorList>
    </citation>
    <scope>NUCLEOTIDE SEQUENCE</scope>
</reference>
<keyword evidence="4" id="KW-0378">Hydrolase</keyword>
<evidence type="ECO:0000256" key="6">
    <source>
        <dbReference type="ARBA" id="ARBA00023125"/>
    </source>
</evidence>
<evidence type="ECO:0000256" key="2">
    <source>
        <dbReference type="ARBA" id="ARBA00022670"/>
    </source>
</evidence>
<dbReference type="GO" id="GO:0006508">
    <property type="term" value="P:proteolysis"/>
    <property type="evidence" value="ECO:0007669"/>
    <property type="project" value="UniProtKB-KW"/>
</dbReference>
<name>A0A381WRY9_9ZZZZ</name>
<evidence type="ECO:0008006" key="9">
    <source>
        <dbReference type="Google" id="ProtNLM"/>
    </source>
</evidence>
<dbReference type="SUPFAM" id="SSF143081">
    <property type="entry name" value="BB1717-like"/>
    <property type="match status" value="1"/>
</dbReference>
<proteinExistence type="inferred from homology"/>
<evidence type="ECO:0000256" key="5">
    <source>
        <dbReference type="ARBA" id="ARBA00023124"/>
    </source>
</evidence>
<dbReference type="EMBL" id="UINC01012685">
    <property type="protein sequence ID" value="SVA55255.1"/>
    <property type="molecule type" value="Genomic_DNA"/>
</dbReference>
<sequence>MCGRFVNLNKIDKLNKIFEINESENVENGISYNIAPSQSTIIITNSKFFKIEKAEWGMKFFDKRQNQEKNIINSRLETIQNKILFKESFEKRRCVIPANGYYEWSINDNIKIPYFINIPDKETIYFAGIWKYLNFKKSSMKVFSIITKPSNSLLKEIHDRMPVTLSSEESKDYLDHNNSDYLKNNVKSLLEEYFEFFKISKFVNNPI</sequence>
<dbReference type="AlphaFoldDB" id="A0A381WRY9"/>